<dbReference type="AlphaFoldDB" id="A0AA86NMD9"/>
<dbReference type="PANTHER" id="PTHR35596:SF1">
    <property type="entry name" value="MICROBIAL-TYPE PARG CATALYTIC DOMAIN-CONTAINING PROTEIN"/>
    <property type="match status" value="1"/>
</dbReference>
<reference evidence="3 4" key="2">
    <citation type="submission" date="2024-07" db="EMBL/GenBank/DDBJ databases">
        <authorList>
            <person name="Akdeniz Z."/>
        </authorList>
    </citation>
    <scope>NUCLEOTIDE SEQUENCE [LARGE SCALE GENOMIC DNA]</scope>
</reference>
<dbReference type="PIRSF" id="PIRSF014899">
    <property type="entry name" value="UCP014899"/>
    <property type="match status" value="1"/>
</dbReference>
<keyword evidence="4" id="KW-1185">Reference proteome</keyword>
<dbReference type="PANTHER" id="PTHR35596">
    <property type="entry name" value="DUF2263 DOMAIN-CONTAINING PROTEIN"/>
    <property type="match status" value="1"/>
</dbReference>
<dbReference type="NCBIfam" id="TIGR02452">
    <property type="entry name" value="TIGR02452 family protein"/>
    <property type="match status" value="1"/>
</dbReference>
<evidence type="ECO:0000313" key="4">
    <source>
        <dbReference type="Proteomes" id="UP001642409"/>
    </source>
</evidence>
<protein>
    <recommendedName>
        <fullName evidence="1">Microbial-type PARG catalytic domain-containing protein</fullName>
    </recommendedName>
</protein>
<dbReference type="Gene3D" id="3.40.220.10">
    <property type="entry name" value="Leucine Aminopeptidase, subunit E, domain 1"/>
    <property type="match status" value="1"/>
</dbReference>
<evidence type="ECO:0000259" key="1">
    <source>
        <dbReference type="Pfam" id="PF10021"/>
    </source>
</evidence>
<dbReference type="Proteomes" id="UP001642409">
    <property type="component" value="Unassembled WGS sequence"/>
</dbReference>
<comment type="caution">
    <text evidence="2">The sequence shown here is derived from an EMBL/GenBank/DDBJ whole genome shotgun (WGS) entry which is preliminary data.</text>
</comment>
<gene>
    <name evidence="3" type="ORF">HINF_LOCUS65324</name>
    <name evidence="2" type="ORF">HINF_LOCUS9727</name>
</gene>
<evidence type="ECO:0000313" key="3">
    <source>
        <dbReference type="EMBL" id="CAL6090470.1"/>
    </source>
</evidence>
<organism evidence="2">
    <name type="scientific">Hexamita inflata</name>
    <dbReference type="NCBI Taxonomy" id="28002"/>
    <lineage>
        <taxon>Eukaryota</taxon>
        <taxon>Metamonada</taxon>
        <taxon>Diplomonadida</taxon>
        <taxon>Hexamitidae</taxon>
        <taxon>Hexamitinae</taxon>
        <taxon>Hexamita</taxon>
    </lineage>
</organism>
<accession>A0AA86NMD9</accession>
<dbReference type="EMBL" id="CAXDID020000428">
    <property type="protein sequence ID" value="CAL6090470.1"/>
    <property type="molecule type" value="Genomic_DNA"/>
</dbReference>
<dbReference type="EMBL" id="CATOUU010000245">
    <property type="protein sequence ID" value="CAI9922082.1"/>
    <property type="molecule type" value="Genomic_DNA"/>
</dbReference>
<dbReference type="InterPro" id="IPR043472">
    <property type="entry name" value="Macro_dom-like"/>
</dbReference>
<proteinExistence type="predicted"/>
<evidence type="ECO:0000313" key="2">
    <source>
        <dbReference type="EMBL" id="CAI9922082.1"/>
    </source>
</evidence>
<sequence length="256" mass="28993">MNKTAQLIEMAEEAIKISKERQYSNIKLPQLEPPTVYTEQMIQQLIEKQKPMDTEITNEIIQSCTVNAAISQNDKKVVILNFANGHRPGGGFRTGSRAQEEQICRCSDLYSSLLQCIDDYYVYHSEKKDIQDTERIIVSKNFIFKNTDFNLLEQPVEVTVVTCAAVTAFKEPSIQKIHRLMKQRISNIMAVIRSLDADVAILGAFGCGAFANDPNFVAECFYEGIQKKICCKKNIFAIISEGQNMQAFKKVFQGEQ</sequence>
<dbReference type="InterPro" id="IPR012664">
    <property type="entry name" value="CHP02452"/>
</dbReference>
<name>A0AA86NMD9_9EUKA</name>
<dbReference type="Pfam" id="PF10021">
    <property type="entry name" value="PARG_cat_microb"/>
    <property type="match status" value="1"/>
</dbReference>
<reference evidence="2" key="1">
    <citation type="submission" date="2023-06" db="EMBL/GenBank/DDBJ databases">
        <authorList>
            <person name="Kurt Z."/>
        </authorList>
    </citation>
    <scope>NUCLEOTIDE SEQUENCE</scope>
</reference>
<feature type="domain" description="Microbial-type PARG catalytic" evidence="1">
    <location>
        <begin position="36"/>
        <end position="142"/>
    </location>
</feature>
<dbReference type="InterPro" id="IPR019261">
    <property type="entry name" value="PARG_cat_microbial"/>
</dbReference>